<dbReference type="InterPro" id="IPR011701">
    <property type="entry name" value="MFS"/>
</dbReference>
<dbReference type="RefSeq" id="WP_369269294.1">
    <property type="nucleotide sequence ID" value="NZ_CP163432.1"/>
</dbReference>
<dbReference type="PANTHER" id="PTHR23513">
    <property type="entry name" value="INTEGRAL MEMBRANE EFFLUX PROTEIN-RELATED"/>
    <property type="match status" value="1"/>
</dbReference>
<dbReference type="InterPro" id="IPR036259">
    <property type="entry name" value="MFS_trans_sf"/>
</dbReference>
<feature type="transmembrane region" description="Helical" evidence="6">
    <location>
        <begin position="21"/>
        <end position="46"/>
    </location>
</feature>
<evidence type="ECO:0000256" key="3">
    <source>
        <dbReference type="ARBA" id="ARBA00022692"/>
    </source>
</evidence>
<dbReference type="InterPro" id="IPR020846">
    <property type="entry name" value="MFS_dom"/>
</dbReference>
<protein>
    <submittedName>
        <fullName evidence="8">MFS transporter</fullName>
    </submittedName>
</protein>
<accession>A0AB39MTZ8</accession>
<organism evidence="8">
    <name type="scientific">Streptomyces sp. R11</name>
    <dbReference type="NCBI Taxonomy" id="3238625"/>
    <lineage>
        <taxon>Bacteria</taxon>
        <taxon>Bacillati</taxon>
        <taxon>Actinomycetota</taxon>
        <taxon>Actinomycetes</taxon>
        <taxon>Kitasatosporales</taxon>
        <taxon>Streptomycetaceae</taxon>
        <taxon>Streptomyces</taxon>
    </lineage>
</organism>
<dbReference type="GO" id="GO:0005886">
    <property type="term" value="C:plasma membrane"/>
    <property type="evidence" value="ECO:0007669"/>
    <property type="project" value="UniProtKB-SubCell"/>
</dbReference>
<evidence type="ECO:0000256" key="1">
    <source>
        <dbReference type="ARBA" id="ARBA00004651"/>
    </source>
</evidence>
<evidence type="ECO:0000256" key="5">
    <source>
        <dbReference type="ARBA" id="ARBA00023136"/>
    </source>
</evidence>
<feature type="transmembrane region" description="Helical" evidence="6">
    <location>
        <begin position="155"/>
        <end position="173"/>
    </location>
</feature>
<keyword evidence="3 6" id="KW-0812">Transmembrane</keyword>
<keyword evidence="4 6" id="KW-1133">Transmembrane helix</keyword>
<feature type="transmembrane region" description="Helical" evidence="6">
    <location>
        <begin position="58"/>
        <end position="78"/>
    </location>
</feature>
<reference evidence="8" key="1">
    <citation type="submission" date="2024-07" db="EMBL/GenBank/DDBJ databases">
        <authorList>
            <person name="Yu S.T."/>
        </authorList>
    </citation>
    <scope>NUCLEOTIDE SEQUENCE</scope>
    <source>
        <strain evidence="8">R11</strain>
    </source>
</reference>
<feature type="transmembrane region" description="Helical" evidence="6">
    <location>
        <begin position="383"/>
        <end position="402"/>
    </location>
</feature>
<dbReference type="EMBL" id="CP163432">
    <property type="protein sequence ID" value="XDQ08846.1"/>
    <property type="molecule type" value="Genomic_DNA"/>
</dbReference>
<evidence type="ECO:0000256" key="4">
    <source>
        <dbReference type="ARBA" id="ARBA00022989"/>
    </source>
</evidence>
<dbReference type="InterPro" id="IPR022324">
    <property type="entry name" value="Bacilysin_exporter_BacE_put"/>
</dbReference>
<name>A0AB39MTZ8_9ACTN</name>
<feature type="domain" description="Major facilitator superfamily (MFS) profile" evidence="7">
    <location>
        <begin position="15"/>
        <end position="416"/>
    </location>
</feature>
<dbReference type="CDD" id="cd06173">
    <property type="entry name" value="MFS_MefA_like"/>
    <property type="match status" value="1"/>
</dbReference>
<sequence>MSKPAPPSRRNALGVLRVRSFRLFFIAQSSSSLGDFLVAPALAFAILDLTGSAADIGLVLAARTIPLTLFMLVGGVLADRLPRQRVMLASDLARFCSQGITAALVFSGDATVWQLMALQAVHGTATALFMPAVTGLVQECVPASQRQSANALRSISHSAAMIAGPLLATLLVLTAGTGWAIAADAATFAVSAYCLARLGLPRDATVPAGRGGHMLTELREGWREFASRIWVWSIITMASLSNMLYAVFTVLGPVLSERELGGRGAWGAILTAFGAGAVLGGAGALWLRTRHPLRTGLLATALFAAPPLVLSQASTTVPAAAAAFVGGAGLMLFNPLWETTLQAGVPASALSRVSAYEWFGSYAAQPVGLMLAGPLAAQAGMRTTLLAAGLAQLAISLAPLALRDVRSHSVERQEHR</sequence>
<dbReference type="PROSITE" id="PS50850">
    <property type="entry name" value="MFS"/>
    <property type="match status" value="1"/>
</dbReference>
<evidence type="ECO:0000313" key="8">
    <source>
        <dbReference type="EMBL" id="XDQ08846.1"/>
    </source>
</evidence>
<dbReference type="Pfam" id="PF07690">
    <property type="entry name" value="MFS_1"/>
    <property type="match status" value="1"/>
</dbReference>
<dbReference type="PANTHER" id="PTHR23513:SF11">
    <property type="entry name" value="STAPHYLOFERRIN A TRANSPORTER"/>
    <property type="match status" value="1"/>
</dbReference>
<evidence type="ECO:0000256" key="6">
    <source>
        <dbReference type="SAM" id="Phobius"/>
    </source>
</evidence>
<evidence type="ECO:0000259" key="7">
    <source>
        <dbReference type="PROSITE" id="PS50850"/>
    </source>
</evidence>
<keyword evidence="5 6" id="KW-0472">Membrane</keyword>
<dbReference type="AlphaFoldDB" id="A0AB39MTZ8"/>
<gene>
    <name evidence="8" type="ORF">AB5J55_03905</name>
</gene>
<dbReference type="SUPFAM" id="SSF103473">
    <property type="entry name" value="MFS general substrate transporter"/>
    <property type="match status" value="1"/>
</dbReference>
<dbReference type="Gene3D" id="1.20.1250.20">
    <property type="entry name" value="MFS general substrate transporter like domains"/>
    <property type="match status" value="1"/>
</dbReference>
<comment type="subcellular location">
    <subcellularLocation>
        <location evidence="1">Cell membrane</location>
        <topology evidence="1">Multi-pass membrane protein</topology>
    </subcellularLocation>
</comment>
<proteinExistence type="predicted"/>
<feature type="transmembrane region" description="Helical" evidence="6">
    <location>
        <begin position="229"/>
        <end position="252"/>
    </location>
</feature>
<dbReference type="GO" id="GO:0022857">
    <property type="term" value="F:transmembrane transporter activity"/>
    <property type="evidence" value="ECO:0007669"/>
    <property type="project" value="InterPro"/>
</dbReference>
<dbReference type="PRINTS" id="PR01988">
    <property type="entry name" value="EXPORTERBACE"/>
</dbReference>
<feature type="transmembrane region" description="Helical" evidence="6">
    <location>
        <begin position="358"/>
        <end position="377"/>
    </location>
</feature>
<feature type="transmembrane region" description="Helical" evidence="6">
    <location>
        <begin position="264"/>
        <end position="286"/>
    </location>
</feature>
<feature type="transmembrane region" description="Helical" evidence="6">
    <location>
        <begin position="316"/>
        <end position="337"/>
    </location>
</feature>
<evidence type="ECO:0000256" key="2">
    <source>
        <dbReference type="ARBA" id="ARBA00022475"/>
    </source>
</evidence>
<feature type="transmembrane region" description="Helical" evidence="6">
    <location>
        <begin position="293"/>
        <end position="310"/>
    </location>
</feature>
<keyword evidence="2" id="KW-1003">Cell membrane</keyword>